<dbReference type="Gene3D" id="3.20.20.70">
    <property type="entry name" value="Aldolase class I"/>
    <property type="match status" value="1"/>
</dbReference>
<name>A0ABS4TG30_9PSEU</name>
<keyword evidence="7" id="KW-1185">Reference proteome</keyword>
<dbReference type="InterPro" id="IPR050377">
    <property type="entry name" value="Radical_SAM_PqqE_MftC-like"/>
</dbReference>
<evidence type="ECO:0000256" key="1">
    <source>
        <dbReference type="ARBA" id="ARBA00022691"/>
    </source>
</evidence>
<dbReference type="InterPro" id="IPR058240">
    <property type="entry name" value="rSAM_sf"/>
</dbReference>
<proteinExistence type="predicted"/>
<keyword evidence="2" id="KW-0479">Metal-binding</keyword>
<dbReference type="PANTHER" id="PTHR11228">
    <property type="entry name" value="RADICAL SAM DOMAIN PROTEIN"/>
    <property type="match status" value="1"/>
</dbReference>
<dbReference type="PANTHER" id="PTHR11228:SF7">
    <property type="entry name" value="PQQA PEPTIDE CYCLASE"/>
    <property type="match status" value="1"/>
</dbReference>
<evidence type="ECO:0000256" key="3">
    <source>
        <dbReference type="ARBA" id="ARBA00023004"/>
    </source>
</evidence>
<organism evidence="6 7">
    <name type="scientific">Kibdelosporangium banguiense</name>
    <dbReference type="NCBI Taxonomy" id="1365924"/>
    <lineage>
        <taxon>Bacteria</taxon>
        <taxon>Bacillati</taxon>
        <taxon>Actinomycetota</taxon>
        <taxon>Actinomycetes</taxon>
        <taxon>Pseudonocardiales</taxon>
        <taxon>Pseudonocardiaceae</taxon>
        <taxon>Kibdelosporangium</taxon>
    </lineage>
</organism>
<dbReference type="EMBL" id="JAGINW010000001">
    <property type="protein sequence ID" value="MBP2323329.1"/>
    <property type="molecule type" value="Genomic_DNA"/>
</dbReference>
<keyword evidence="3" id="KW-0408">Iron</keyword>
<dbReference type="SUPFAM" id="SSF102114">
    <property type="entry name" value="Radical SAM enzymes"/>
    <property type="match status" value="1"/>
</dbReference>
<dbReference type="PROSITE" id="PS51918">
    <property type="entry name" value="RADICAL_SAM"/>
    <property type="match status" value="1"/>
</dbReference>
<keyword evidence="1" id="KW-0949">S-adenosyl-L-methionine</keyword>
<comment type="caution">
    <text evidence="6">The sequence shown here is derived from an EMBL/GenBank/DDBJ whole genome shotgun (WGS) entry which is preliminary data.</text>
</comment>
<accession>A0ABS4TG30</accession>
<feature type="domain" description="Radical SAM core" evidence="5">
    <location>
        <begin position="1"/>
        <end position="170"/>
    </location>
</feature>
<reference evidence="6 7" key="1">
    <citation type="submission" date="2021-03" db="EMBL/GenBank/DDBJ databases">
        <title>Sequencing the genomes of 1000 actinobacteria strains.</title>
        <authorList>
            <person name="Klenk H.-P."/>
        </authorList>
    </citation>
    <scope>NUCLEOTIDE SEQUENCE [LARGE SCALE GENOMIC DNA]</scope>
    <source>
        <strain evidence="6 7">DSM 46670</strain>
    </source>
</reference>
<evidence type="ECO:0000313" key="7">
    <source>
        <dbReference type="Proteomes" id="UP001519332"/>
    </source>
</evidence>
<evidence type="ECO:0000259" key="5">
    <source>
        <dbReference type="PROSITE" id="PS51918"/>
    </source>
</evidence>
<dbReference type="InterPro" id="IPR007197">
    <property type="entry name" value="rSAM"/>
</dbReference>
<dbReference type="Proteomes" id="UP001519332">
    <property type="component" value="Unassembled WGS sequence"/>
</dbReference>
<evidence type="ECO:0000256" key="2">
    <source>
        <dbReference type="ARBA" id="ARBA00022723"/>
    </source>
</evidence>
<protein>
    <recommendedName>
        <fullName evidence="5">Radical SAM core domain-containing protein</fullName>
    </recommendedName>
</protein>
<sequence>MIDQASDNEYLVVVFTGGEPTLAGANLLAAIKYARKRNLVTRIVTNGYWALSPSAARHKVRRLFDAGLDEINFSTGDEHARFVPLERLFLAARAAIERQLPLTIMVETRAQRRITAAAIAKHPDYVRLRRDHPNVAIPLRESPWMPIEPDLIENYPAGMAADRSNVMARKGCDSVLTTTTIQADGSIAACCGLGMRTVPELLVGHIENTTLAQADERAGNDFLKHWLRVEGPERILAWAAEHDTSIEWEGMYAHRCQACIRLYRDTSVRRVIKDFHSEKIVDVIASEYILFYAPEGESVSND</sequence>
<gene>
    <name evidence="6" type="ORF">JOF56_003714</name>
</gene>
<dbReference type="CDD" id="cd01335">
    <property type="entry name" value="Radical_SAM"/>
    <property type="match status" value="1"/>
</dbReference>
<keyword evidence="4" id="KW-0411">Iron-sulfur</keyword>
<dbReference type="InterPro" id="IPR013785">
    <property type="entry name" value="Aldolase_TIM"/>
</dbReference>
<evidence type="ECO:0000256" key="4">
    <source>
        <dbReference type="ARBA" id="ARBA00023014"/>
    </source>
</evidence>
<evidence type="ECO:0000313" key="6">
    <source>
        <dbReference type="EMBL" id="MBP2323329.1"/>
    </source>
</evidence>